<dbReference type="RefSeq" id="WP_285661308.1">
    <property type="nucleotide sequence ID" value="NZ_BSTX01000001.1"/>
</dbReference>
<dbReference type="Proteomes" id="UP001165079">
    <property type="component" value="Unassembled WGS sequence"/>
</dbReference>
<reference evidence="1" key="1">
    <citation type="submission" date="2023-03" db="EMBL/GenBank/DDBJ databases">
        <title>Actinorhabdospora filicis NBRC 111898.</title>
        <authorList>
            <person name="Ichikawa N."/>
            <person name="Sato H."/>
            <person name="Tonouchi N."/>
        </authorList>
    </citation>
    <scope>NUCLEOTIDE SEQUENCE</scope>
    <source>
        <strain evidence="1">NBRC 111898</strain>
    </source>
</reference>
<dbReference type="EMBL" id="BSTX01000001">
    <property type="protein sequence ID" value="GLZ76114.1"/>
    <property type="molecule type" value="Genomic_DNA"/>
</dbReference>
<proteinExistence type="predicted"/>
<evidence type="ECO:0000313" key="2">
    <source>
        <dbReference type="Proteomes" id="UP001165079"/>
    </source>
</evidence>
<dbReference type="Gene3D" id="1.10.238.10">
    <property type="entry name" value="EF-hand"/>
    <property type="match status" value="1"/>
</dbReference>
<organism evidence="1 2">
    <name type="scientific">Actinorhabdospora filicis</name>
    <dbReference type="NCBI Taxonomy" id="1785913"/>
    <lineage>
        <taxon>Bacteria</taxon>
        <taxon>Bacillati</taxon>
        <taxon>Actinomycetota</taxon>
        <taxon>Actinomycetes</taxon>
        <taxon>Micromonosporales</taxon>
        <taxon>Micromonosporaceae</taxon>
        <taxon>Actinorhabdospora</taxon>
    </lineage>
</organism>
<evidence type="ECO:0008006" key="3">
    <source>
        <dbReference type="Google" id="ProtNLM"/>
    </source>
</evidence>
<keyword evidence="2" id="KW-1185">Reference proteome</keyword>
<name>A0A9W6W723_9ACTN</name>
<evidence type="ECO:0000313" key="1">
    <source>
        <dbReference type="EMBL" id="GLZ76114.1"/>
    </source>
</evidence>
<accession>A0A9W6W723</accession>
<protein>
    <recommendedName>
        <fullName evidence="3">EF-hand domain-containing protein</fullName>
    </recommendedName>
</protein>
<sequence length="183" mass="20482">MASEFQTRKLIRRFGLLDTDHRGRVELADYLRIAERLRCSLELEDGHPGVLRLRKAYERLWGEVLGADGELGLEAFIAAMDEGAVTDPAGFDKAAQEVWERLFDLCDQNGDDEIGLPLVRLLLRAHGLVEPQIDVALGHIVPDGRALSRERFGVLCREFFTGDDREASGNWLFGDPRPLLAGL</sequence>
<gene>
    <name evidence="1" type="ORF">Afil01_09210</name>
</gene>
<dbReference type="SUPFAM" id="SSF47473">
    <property type="entry name" value="EF-hand"/>
    <property type="match status" value="1"/>
</dbReference>
<dbReference type="AlphaFoldDB" id="A0A9W6W723"/>
<comment type="caution">
    <text evidence="1">The sequence shown here is derived from an EMBL/GenBank/DDBJ whole genome shotgun (WGS) entry which is preliminary data.</text>
</comment>
<dbReference type="InterPro" id="IPR011992">
    <property type="entry name" value="EF-hand-dom_pair"/>
</dbReference>